<reference evidence="4" key="1">
    <citation type="submission" date="2023-02" db="EMBL/GenBank/DDBJ databases">
        <title>Enrichment on poylsaccharides allowed isolation of novel metabolic and taxonomic groups of Haloarchaea.</title>
        <authorList>
            <person name="Sorokin D.Y."/>
            <person name="Elcheninov A.G."/>
            <person name="Khizhniak T.V."/>
            <person name="Kolganova T.V."/>
            <person name="Kublanov I.V."/>
        </authorList>
    </citation>
    <scope>NUCLEOTIDE SEQUENCE</scope>
    <source>
        <strain evidence="3 5">HArc-curdl5-1</strain>
        <strain evidence="4">HArc-curdl7</strain>
    </source>
</reference>
<dbReference type="Proteomes" id="UP001208186">
    <property type="component" value="Unassembled WGS sequence"/>
</dbReference>
<evidence type="ECO:0000256" key="2">
    <source>
        <dbReference type="SAM" id="MobiDB-lite"/>
    </source>
</evidence>
<dbReference type="RefSeq" id="WP_315910266.1">
    <property type="nucleotide sequence ID" value="NZ_JAOPKC010000031.1"/>
</dbReference>
<accession>A0AAE3ID52</accession>
<sequence>MAGESQESTELTVSLPPDLESWLDQHAAERDLERETLLVQLLASYRELAQRDGEVFDPNALEPVVRSVVGDRLPEIAEAVDGQLEDTDRLEERVTDLEADFQDKIDDVRQRVIQVKREADAKAPADHTHDRLRTLVDRLDALESRVERVDSELDRIGDLESELGRLDELRTELDRLDDFEAELSGVESQLADLRGQLENTVRSDEVSDLAEDLADAREKLQTVAWVVRDLRERGGGTTVEAIKRKAGEHDVRRARCESCGEGVEIGLLTEPSCPHCSAALDGFEPSNRILGLGSATLTVASQIGPGAEETGDAVDGIDTGGEQP</sequence>
<evidence type="ECO:0000313" key="5">
    <source>
        <dbReference type="Proteomes" id="UP001208186"/>
    </source>
</evidence>
<dbReference type="EMBL" id="JAOPKD010000021">
    <property type="protein sequence ID" value="MCU4728196.1"/>
    <property type="molecule type" value="Genomic_DNA"/>
</dbReference>
<feature type="region of interest" description="Disordered" evidence="2">
    <location>
        <begin position="304"/>
        <end position="324"/>
    </location>
</feature>
<organism evidence="4 6">
    <name type="scientific">Halapricum hydrolyticum</name>
    <dbReference type="NCBI Taxonomy" id="2979991"/>
    <lineage>
        <taxon>Archaea</taxon>
        <taxon>Methanobacteriati</taxon>
        <taxon>Methanobacteriota</taxon>
        <taxon>Stenosarchaea group</taxon>
        <taxon>Halobacteria</taxon>
        <taxon>Halobacteriales</taxon>
        <taxon>Haloarculaceae</taxon>
        <taxon>Halapricum</taxon>
    </lineage>
</organism>
<name>A0AAE3ID52_9EURY</name>
<evidence type="ECO:0000313" key="4">
    <source>
        <dbReference type="EMBL" id="MCU4728196.1"/>
    </source>
</evidence>
<dbReference type="Proteomes" id="UP001209746">
    <property type="component" value="Unassembled WGS sequence"/>
</dbReference>
<keyword evidence="5" id="KW-1185">Reference proteome</keyword>
<feature type="coiled-coil region" evidence="1">
    <location>
        <begin position="80"/>
        <end position="107"/>
    </location>
</feature>
<evidence type="ECO:0008006" key="7">
    <source>
        <dbReference type="Google" id="ProtNLM"/>
    </source>
</evidence>
<dbReference type="AlphaFoldDB" id="A0AAE3ID52"/>
<protein>
    <recommendedName>
        <fullName evidence="7">CopG family transcriptional regulator</fullName>
    </recommendedName>
</protein>
<gene>
    <name evidence="4" type="ORF">OB914_14665</name>
    <name evidence="3" type="ORF">OB916_15845</name>
</gene>
<feature type="coiled-coil region" evidence="1">
    <location>
        <begin position="132"/>
        <end position="196"/>
    </location>
</feature>
<evidence type="ECO:0000313" key="6">
    <source>
        <dbReference type="Proteomes" id="UP001209746"/>
    </source>
</evidence>
<comment type="caution">
    <text evidence="4">The sequence shown here is derived from an EMBL/GenBank/DDBJ whole genome shotgun (WGS) entry which is preliminary data.</text>
</comment>
<evidence type="ECO:0000256" key="1">
    <source>
        <dbReference type="SAM" id="Coils"/>
    </source>
</evidence>
<evidence type="ECO:0000313" key="3">
    <source>
        <dbReference type="EMBL" id="MCU4719520.1"/>
    </source>
</evidence>
<proteinExistence type="predicted"/>
<dbReference type="EMBL" id="JAOPKC010000031">
    <property type="protein sequence ID" value="MCU4719520.1"/>
    <property type="molecule type" value="Genomic_DNA"/>
</dbReference>
<keyword evidence="1" id="KW-0175">Coiled coil</keyword>